<comment type="caution">
    <text evidence="2">The sequence shown here is derived from an EMBL/GenBank/DDBJ whole genome shotgun (WGS) entry which is preliminary data.</text>
</comment>
<dbReference type="PROSITE" id="PS50192">
    <property type="entry name" value="T_SNARE"/>
    <property type="match status" value="1"/>
</dbReference>
<dbReference type="Gene3D" id="1.20.5.110">
    <property type="match status" value="1"/>
</dbReference>
<dbReference type="SUPFAM" id="SSF58038">
    <property type="entry name" value="SNARE fusion complex"/>
    <property type="match status" value="1"/>
</dbReference>
<name>A0A8S3IDN9_9BILA</name>
<gene>
    <name evidence="2" type="ORF">SMN809_LOCUS74315</name>
</gene>
<feature type="domain" description="T-SNARE coiled-coil homology" evidence="1">
    <location>
        <begin position="1"/>
        <end position="51"/>
    </location>
</feature>
<dbReference type="AlphaFoldDB" id="A0A8S3IDN9"/>
<feature type="non-terminal residue" evidence="2">
    <location>
        <position position="1"/>
    </location>
</feature>
<organism evidence="2 3">
    <name type="scientific">Rotaria magnacalcarata</name>
    <dbReference type="NCBI Taxonomy" id="392030"/>
    <lineage>
        <taxon>Eukaryota</taxon>
        <taxon>Metazoa</taxon>
        <taxon>Spiralia</taxon>
        <taxon>Gnathifera</taxon>
        <taxon>Rotifera</taxon>
        <taxon>Eurotatoria</taxon>
        <taxon>Bdelloidea</taxon>
        <taxon>Philodinida</taxon>
        <taxon>Philodinidae</taxon>
        <taxon>Rotaria</taxon>
    </lineage>
</organism>
<accession>A0A8S3IDN9</accession>
<dbReference type="InterPro" id="IPR000727">
    <property type="entry name" value="T_SNARE_dom"/>
</dbReference>
<dbReference type="EMBL" id="CAJOBI010329888">
    <property type="protein sequence ID" value="CAF5196889.1"/>
    <property type="molecule type" value="Genomic_DNA"/>
</dbReference>
<evidence type="ECO:0000313" key="2">
    <source>
        <dbReference type="EMBL" id="CAF5196889.1"/>
    </source>
</evidence>
<evidence type="ECO:0000259" key="1">
    <source>
        <dbReference type="PROSITE" id="PS50192"/>
    </source>
</evidence>
<sequence>DVHLGVSRLKLLALQMNEELESQKPLTDRLGIKINHLDETVNKKNKDMKNILLR</sequence>
<evidence type="ECO:0000313" key="3">
    <source>
        <dbReference type="Proteomes" id="UP000676336"/>
    </source>
</evidence>
<dbReference type="Proteomes" id="UP000676336">
    <property type="component" value="Unassembled WGS sequence"/>
</dbReference>
<reference evidence="2" key="1">
    <citation type="submission" date="2021-02" db="EMBL/GenBank/DDBJ databases">
        <authorList>
            <person name="Nowell W R."/>
        </authorList>
    </citation>
    <scope>NUCLEOTIDE SEQUENCE</scope>
</reference>
<protein>
    <recommendedName>
        <fullName evidence="1">t-SNARE coiled-coil homology domain-containing protein</fullName>
    </recommendedName>
</protein>
<proteinExistence type="predicted"/>